<dbReference type="Pfam" id="PF10960">
    <property type="entry name" value="Holin_BhlA"/>
    <property type="match status" value="1"/>
</dbReference>
<feature type="transmembrane region" description="Helical" evidence="1">
    <location>
        <begin position="6"/>
        <end position="26"/>
    </location>
</feature>
<accession>A0A073K5B2</accession>
<keyword evidence="3" id="KW-1185">Reference proteome</keyword>
<comment type="caution">
    <text evidence="2">The sequence shown here is derived from an EMBL/GenBank/DDBJ whole genome shotgun (WGS) entry which is preliminary data.</text>
</comment>
<keyword evidence="1" id="KW-0472">Membrane</keyword>
<reference evidence="2 3" key="1">
    <citation type="submission" date="2014-06" db="EMBL/GenBank/DDBJ databases">
        <title>Draft genome sequence of Bacillus gaemokensis JCM 15801 (MCCC 1A00707).</title>
        <authorList>
            <person name="Lai Q."/>
            <person name="Liu Y."/>
            <person name="Shao Z."/>
        </authorList>
    </citation>
    <scope>NUCLEOTIDE SEQUENCE [LARGE SCALE GENOMIC DNA]</scope>
    <source>
        <strain evidence="2 3">JCM 15801</strain>
    </source>
</reference>
<dbReference type="Proteomes" id="UP000027778">
    <property type="component" value="Unassembled WGS sequence"/>
</dbReference>
<dbReference type="STRING" id="574375.AZF08_14070"/>
<evidence type="ECO:0000256" key="1">
    <source>
        <dbReference type="SAM" id="Phobius"/>
    </source>
</evidence>
<protein>
    <submittedName>
        <fullName evidence="2">Bacteriocin biosynthesis protein</fullName>
    </submittedName>
</protein>
<name>A0A073K5B2_9BACI</name>
<sequence>MFMPEEIFKLAISQGLLAVLFVWLLFDSRKENKEREEKQRVENEKREGKLQAVIEKNQEVIEEQAKAFGSLSKDVTEIKQILNTKEDVK</sequence>
<dbReference type="AlphaFoldDB" id="A0A073K5B2"/>
<keyword evidence="1" id="KW-0812">Transmembrane</keyword>
<proteinExistence type="predicted"/>
<evidence type="ECO:0000313" key="2">
    <source>
        <dbReference type="EMBL" id="KEK22459.1"/>
    </source>
</evidence>
<organism evidence="2 3">
    <name type="scientific">Bacillus gaemokensis</name>
    <dbReference type="NCBI Taxonomy" id="574375"/>
    <lineage>
        <taxon>Bacteria</taxon>
        <taxon>Bacillati</taxon>
        <taxon>Bacillota</taxon>
        <taxon>Bacilli</taxon>
        <taxon>Bacillales</taxon>
        <taxon>Bacillaceae</taxon>
        <taxon>Bacillus</taxon>
        <taxon>Bacillus cereus group</taxon>
    </lineage>
</organism>
<evidence type="ECO:0000313" key="3">
    <source>
        <dbReference type="Proteomes" id="UP000027778"/>
    </source>
</evidence>
<gene>
    <name evidence="2" type="ORF">BAGA_18805</name>
</gene>
<keyword evidence="1" id="KW-1133">Transmembrane helix</keyword>
<dbReference type="InterPro" id="IPR024405">
    <property type="entry name" value="Phage_BhlA/UviB"/>
</dbReference>
<dbReference type="EMBL" id="JOTM01000030">
    <property type="protein sequence ID" value="KEK22459.1"/>
    <property type="molecule type" value="Genomic_DNA"/>
</dbReference>
<dbReference type="OrthoDB" id="2361545at2"/>